<evidence type="ECO:0000313" key="2">
    <source>
        <dbReference type="EMBL" id="KAJ3780756.1"/>
    </source>
</evidence>
<keyword evidence="3" id="KW-1185">Reference proteome</keyword>
<dbReference type="SUPFAM" id="SSF49785">
    <property type="entry name" value="Galactose-binding domain-like"/>
    <property type="match status" value="1"/>
</dbReference>
<dbReference type="Gene3D" id="2.60.120.260">
    <property type="entry name" value="Galactose-binding domain-like"/>
    <property type="match status" value="1"/>
</dbReference>
<sequence length="264" mass="29958">MHGIFNQSFFDCDEPGLCTIAPKTMGLSPFLALRKDGTDLQYFWGIYIIVIAGEVTSVSAKWDAESAVLKLWHIGIPDKTAGEFRNGYGRDLTHPSRQTQEYRIYWGAWDYPSQFPNGVNFTIGSSNESVDWNYIHWSRFGPTFIPNETVTDINEWQIHFELDEAPSENSIAMGRDNGWNHQVLLVDDYFSTETGFYEMGTDDWLGWFQQEFGLFWDGLSGLGVLSNVMVGEICLCVRPTQTKVGGGPVEIRVQCRVELDNARP</sequence>
<evidence type="ECO:0000259" key="1">
    <source>
        <dbReference type="Pfam" id="PF14683"/>
    </source>
</evidence>
<dbReference type="AlphaFoldDB" id="A0AA38KNH0"/>
<dbReference type="PANTHER" id="PTHR32018">
    <property type="entry name" value="RHAMNOGALACTURONATE LYASE FAMILY PROTEIN"/>
    <property type="match status" value="1"/>
</dbReference>
<evidence type="ECO:0000313" key="3">
    <source>
        <dbReference type="Proteomes" id="UP001163798"/>
    </source>
</evidence>
<dbReference type="InterPro" id="IPR008979">
    <property type="entry name" value="Galactose-bd-like_sf"/>
</dbReference>
<protein>
    <recommendedName>
        <fullName evidence="1">Rhamnogalacturonan lyase domain-containing protein</fullName>
    </recommendedName>
</protein>
<dbReference type="InterPro" id="IPR029411">
    <property type="entry name" value="RG-lyase_III"/>
</dbReference>
<comment type="caution">
    <text evidence="2">The sequence shown here is derived from an EMBL/GenBank/DDBJ whole genome shotgun (WGS) entry which is preliminary data.</text>
</comment>
<dbReference type="EMBL" id="MU793660">
    <property type="protein sequence ID" value="KAJ3780756.1"/>
    <property type="molecule type" value="Genomic_DNA"/>
</dbReference>
<accession>A0AA38KNH0</accession>
<name>A0AA38KNH0_9AGAR</name>
<proteinExistence type="predicted"/>
<dbReference type="Proteomes" id="UP001163798">
    <property type="component" value="Unassembled WGS sequence"/>
</dbReference>
<feature type="domain" description="Rhamnogalacturonan lyase" evidence="1">
    <location>
        <begin position="71"/>
        <end position="169"/>
    </location>
</feature>
<reference evidence="2" key="1">
    <citation type="submission" date="2022-08" db="EMBL/GenBank/DDBJ databases">
        <authorList>
            <consortium name="DOE Joint Genome Institute"/>
            <person name="Min B."/>
            <person name="Riley R."/>
            <person name="Sierra-Patev S."/>
            <person name="Naranjo-Ortiz M."/>
            <person name="Looney B."/>
            <person name="Konkel Z."/>
            <person name="Slot J.C."/>
            <person name="Sakamoto Y."/>
            <person name="Steenwyk J.L."/>
            <person name="Rokas A."/>
            <person name="Carro J."/>
            <person name="Camarero S."/>
            <person name="Ferreira P."/>
            <person name="Molpeceres G."/>
            <person name="Ruiz-Duenas F.J."/>
            <person name="Serrano A."/>
            <person name="Henrissat B."/>
            <person name="Drula E."/>
            <person name="Hughes K.W."/>
            <person name="Mata J.L."/>
            <person name="Ishikawa N.K."/>
            <person name="Vargas-Isla R."/>
            <person name="Ushijima S."/>
            <person name="Smith C.A."/>
            <person name="Ahrendt S."/>
            <person name="Andreopoulos W."/>
            <person name="He G."/>
            <person name="Labutti K."/>
            <person name="Lipzen A."/>
            <person name="Ng V."/>
            <person name="Sandor L."/>
            <person name="Barry K."/>
            <person name="Martinez A.T."/>
            <person name="Xiao Y."/>
            <person name="Gibbons J.G."/>
            <person name="Terashima K."/>
            <person name="Hibbett D.S."/>
            <person name="Grigoriev I.V."/>
        </authorList>
    </citation>
    <scope>NUCLEOTIDE SEQUENCE</scope>
    <source>
        <strain evidence="2">TFB10291</strain>
    </source>
</reference>
<dbReference type="Pfam" id="PF14683">
    <property type="entry name" value="CBM-like"/>
    <property type="match status" value="1"/>
</dbReference>
<gene>
    <name evidence="2" type="ORF">GGU10DRAFT_336913</name>
</gene>
<organism evidence="2 3">
    <name type="scientific">Lentinula aff. detonsa</name>
    <dbReference type="NCBI Taxonomy" id="2804958"/>
    <lineage>
        <taxon>Eukaryota</taxon>
        <taxon>Fungi</taxon>
        <taxon>Dikarya</taxon>
        <taxon>Basidiomycota</taxon>
        <taxon>Agaricomycotina</taxon>
        <taxon>Agaricomycetes</taxon>
        <taxon>Agaricomycetidae</taxon>
        <taxon>Agaricales</taxon>
        <taxon>Marasmiineae</taxon>
        <taxon>Omphalotaceae</taxon>
        <taxon>Lentinula</taxon>
    </lineage>
</organism>
<dbReference type="PANTHER" id="PTHR32018:SF9">
    <property type="entry name" value="RHAMNOGALACTURONATE LYASE B"/>
    <property type="match status" value="1"/>
</dbReference>
<dbReference type="InterPro" id="IPR051850">
    <property type="entry name" value="Polysacch_Lyase_4"/>
</dbReference>